<protein>
    <submittedName>
        <fullName evidence="1">Uncharacterized protein</fullName>
    </submittedName>
</protein>
<proteinExistence type="predicted"/>
<dbReference type="PROSITE" id="PS51257">
    <property type="entry name" value="PROKAR_LIPOPROTEIN"/>
    <property type="match status" value="1"/>
</dbReference>
<sequence>MTTHKEHAVTTGAPPATAELRLTPLASQCGAGSCPTVYGTDRATLVVQGYVVAGENTDVDVPGGEQLVEIPVEVLLAAADKIRGQA</sequence>
<reference evidence="1" key="1">
    <citation type="submission" date="2022-11" db="EMBL/GenBank/DDBJ databases">
        <authorList>
            <person name="Somphong A."/>
            <person name="Phongsopitanun W."/>
        </authorList>
    </citation>
    <scope>NUCLEOTIDE SEQUENCE</scope>
    <source>
        <strain evidence="1">Pm04-4</strain>
    </source>
</reference>
<comment type="caution">
    <text evidence="1">The sequence shown here is derived from an EMBL/GenBank/DDBJ whole genome shotgun (WGS) entry which is preliminary data.</text>
</comment>
<gene>
    <name evidence="1" type="ORF">OWR29_28930</name>
</gene>
<dbReference type="EMBL" id="JAPNTZ010000010">
    <property type="protein sequence ID" value="MCY1142037.1"/>
    <property type="molecule type" value="Genomic_DNA"/>
</dbReference>
<keyword evidence="2" id="KW-1185">Reference proteome</keyword>
<dbReference type="RefSeq" id="WP_267566422.1">
    <property type="nucleotide sequence ID" value="NZ_JAPNTZ010000010.1"/>
</dbReference>
<accession>A0ABT4B6B1</accession>
<name>A0ABT4B6B1_9ACTN</name>
<dbReference type="Proteomes" id="UP001151002">
    <property type="component" value="Unassembled WGS sequence"/>
</dbReference>
<organism evidence="1 2">
    <name type="scientific">Paractinoplanes pyxinae</name>
    <dbReference type="NCBI Taxonomy" id="2997416"/>
    <lineage>
        <taxon>Bacteria</taxon>
        <taxon>Bacillati</taxon>
        <taxon>Actinomycetota</taxon>
        <taxon>Actinomycetes</taxon>
        <taxon>Micromonosporales</taxon>
        <taxon>Micromonosporaceae</taxon>
        <taxon>Paractinoplanes</taxon>
    </lineage>
</organism>
<evidence type="ECO:0000313" key="1">
    <source>
        <dbReference type="EMBL" id="MCY1142037.1"/>
    </source>
</evidence>
<evidence type="ECO:0000313" key="2">
    <source>
        <dbReference type="Proteomes" id="UP001151002"/>
    </source>
</evidence>